<dbReference type="Proteomes" id="UP000247409">
    <property type="component" value="Unassembled WGS sequence"/>
</dbReference>
<keyword evidence="2" id="KW-1185">Reference proteome</keyword>
<protein>
    <submittedName>
        <fullName evidence="1">Uncharacterized protein</fullName>
    </submittedName>
</protein>
<gene>
    <name evidence="1" type="ORF">BWQ96_05856</name>
</gene>
<evidence type="ECO:0000313" key="1">
    <source>
        <dbReference type="EMBL" id="PXF44413.1"/>
    </source>
</evidence>
<reference evidence="1 2" key="1">
    <citation type="journal article" date="2018" name="Mol. Biol. Evol.">
        <title>Analysis of the draft genome of the red seaweed Gracilariopsis chorda provides insights into genome size evolution in Rhodophyta.</title>
        <authorList>
            <person name="Lee J."/>
            <person name="Yang E.C."/>
            <person name="Graf L."/>
            <person name="Yang J.H."/>
            <person name="Qiu H."/>
            <person name="Zel Zion U."/>
            <person name="Chan C.X."/>
            <person name="Stephens T.G."/>
            <person name="Weber A.P.M."/>
            <person name="Boo G.H."/>
            <person name="Boo S.M."/>
            <person name="Kim K.M."/>
            <person name="Shin Y."/>
            <person name="Jung M."/>
            <person name="Lee S.J."/>
            <person name="Yim H.S."/>
            <person name="Lee J.H."/>
            <person name="Bhattacharya D."/>
            <person name="Yoon H.S."/>
        </authorList>
    </citation>
    <scope>NUCLEOTIDE SEQUENCE [LARGE SCALE GENOMIC DNA]</scope>
    <source>
        <strain evidence="1 2">SKKU-2015</strain>
        <tissue evidence="1">Whole body</tissue>
    </source>
</reference>
<comment type="caution">
    <text evidence="1">The sequence shown here is derived from an EMBL/GenBank/DDBJ whole genome shotgun (WGS) entry which is preliminary data.</text>
</comment>
<sequence length="410" mass="46046">MPSAKYLRDSGRKDIDNAVTNLGGYRKVASMLGWSPRKSKRPPGFWEDFSNVESELLRFIENSKLGLAPRFMPTLKQLRDCRRSDLVGAIEKNGGVAAVAEKLNLRRVVEHKPKKYWSDWMIVESEIRAFVENQEGERNGDSTRKGQVSRMPSLRELRAAGRGDLAEGIVKYHGGFRAVASKLNLAPKKKNDFFYVQFYNVAREVYTLTKDIGTDGVMPYSIVLRAAKRSDLAAAIVKFGGMSKVSQRLGLQYRMRTKGVLKDWDVFRLSLSEFMRTLNNTKEIPPSQTLAKFGRADLYQAILHHGGANEVADRMGLKRNYWQDFCYVGAEVLNFIAVHGTEGVMPTENEFREVGRSALDVAVSKFGRSEVAGRLGLVEQASGTNIQHGETEYFQSKSTNSQGDSYACEE</sequence>
<proteinExistence type="predicted"/>
<evidence type="ECO:0000313" key="2">
    <source>
        <dbReference type="Proteomes" id="UP000247409"/>
    </source>
</evidence>
<dbReference type="AlphaFoldDB" id="A0A2V3IQP9"/>
<name>A0A2V3IQP9_9FLOR</name>
<dbReference type="STRING" id="448386.A0A2V3IQP9"/>
<organism evidence="1 2">
    <name type="scientific">Gracilariopsis chorda</name>
    <dbReference type="NCBI Taxonomy" id="448386"/>
    <lineage>
        <taxon>Eukaryota</taxon>
        <taxon>Rhodophyta</taxon>
        <taxon>Florideophyceae</taxon>
        <taxon>Rhodymeniophycidae</taxon>
        <taxon>Gracilariales</taxon>
        <taxon>Gracilariaceae</taxon>
        <taxon>Gracilariopsis</taxon>
    </lineage>
</organism>
<dbReference type="EMBL" id="NBIV01000092">
    <property type="protein sequence ID" value="PXF44413.1"/>
    <property type="molecule type" value="Genomic_DNA"/>
</dbReference>
<accession>A0A2V3IQP9</accession>
<dbReference type="OrthoDB" id="2779at2759"/>